<keyword evidence="1" id="KW-0862">Zinc</keyword>
<dbReference type="Pfam" id="PF03732">
    <property type="entry name" value="Retrotrans_gag"/>
    <property type="match status" value="1"/>
</dbReference>
<dbReference type="InterPro" id="IPR005162">
    <property type="entry name" value="Retrotrans_gag_dom"/>
</dbReference>
<evidence type="ECO:0000256" key="2">
    <source>
        <dbReference type="SAM" id="MobiDB-lite"/>
    </source>
</evidence>
<evidence type="ECO:0000256" key="1">
    <source>
        <dbReference type="PROSITE-ProRule" id="PRU00047"/>
    </source>
</evidence>
<dbReference type="InterPro" id="IPR001878">
    <property type="entry name" value="Znf_CCHC"/>
</dbReference>
<dbReference type="GO" id="GO:0003676">
    <property type="term" value="F:nucleic acid binding"/>
    <property type="evidence" value="ECO:0007669"/>
    <property type="project" value="InterPro"/>
</dbReference>
<dbReference type="Pfam" id="PF00098">
    <property type="entry name" value="zf-CCHC"/>
    <property type="match status" value="1"/>
</dbReference>
<dbReference type="PANTHER" id="PTHR33223:SF11">
    <property type="entry name" value="ELEMENT PROTEIN, PUTATIVE-RELATED"/>
    <property type="match status" value="1"/>
</dbReference>
<protein>
    <recommendedName>
        <fullName evidence="3">CCHC-type domain-containing protein</fullName>
    </recommendedName>
</protein>
<feature type="domain" description="CCHC-type" evidence="3">
    <location>
        <begin position="297"/>
        <end position="311"/>
    </location>
</feature>
<organism evidence="4 5">
    <name type="scientific">Daucus carota subsp. sativus</name>
    <name type="common">Carrot</name>
    <dbReference type="NCBI Taxonomy" id="79200"/>
    <lineage>
        <taxon>Eukaryota</taxon>
        <taxon>Viridiplantae</taxon>
        <taxon>Streptophyta</taxon>
        <taxon>Embryophyta</taxon>
        <taxon>Tracheophyta</taxon>
        <taxon>Spermatophyta</taxon>
        <taxon>Magnoliopsida</taxon>
        <taxon>eudicotyledons</taxon>
        <taxon>Gunneridae</taxon>
        <taxon>Pentapetalae</taxon>
        <taxon>asterids</taxon>
        <taxon>campanulids</taxon>
        <taxon>Apiales</taxon>
        <taxon>Apiaceae</taxon>
        <taxon>Apioideae</taxon>
        <taxon>Scandiceae</taxon>
        <taxon>Daucinae</taxon>
        <taxon>Daucus</taxon>
        <taxon>Daucus sect. Daucus</taxon>
    </lineage>
</organism>
<gene>
    <name evidence="4" type="ORF">DCAR_0205307</name>
</gene>
<accession>A0AAF0WDI2</accession>
<feature type="compositionally biased region" description="Low complexity" evidence="2">
    <location>
        <begin position="252"/>
        <end position="268"/>
    </location>
</feature>
<dbReference type="AlphaFoldDB" id="A0AAF0WDI2"/>
<dbReference type="Gene3D" id="4.10.60.10">
    <property type="entry name" value="Zinc finger, CCHC-type"/>
    <property type="match status" value="1"/>
</dbReference>
<dbReference type="EMBL" id="CP093344">
    <property type="protein sequence ID" value="WOG86108.1"/>
    <property type="molecule type" value="Genomic_DNA"/>
</dbReference>
<dbReference type="Proteomes" id="UP000077755">
    <property type="component" value="Chromosome 2"/>
</dbReference>
<feature type="compositionally biased region" description="Basic and acidic residues" evidence="2">
    <location>
        <begin position="211"/>
        <end position="227"/>
    </location>
</feature>
<evidence type="ECO:0000313" key="5">
    <source>
        <dbReference type="Proteomes" id="UP000077755"/>
    </source>
</evidence>
<keyword evidence="5" id="KW-1185">Reference proteome</keyword>
<reference evidence="4" key="2">
    <citation type="submission" date="2022-03" db="EMBL/GenBank/DDBJ databases">
        <title>Draft title - Genomic analysis of global carrot germplasm unveils the trajectory of domestication and the origin of high carotenoid orange carrot.</title>
        <authorList>
            <person name="Iorizzo M."/>
            <person name="Ellison S."/>
            <person name="Senalik D."/>
            <person name="Macko-Podgorni A."/>
            <person name="Grzebelus D."/>
            <person name="Bostan H."/>
            <person name="Rolling W."/>
            <person name="Curaba J."/>
            <person name="Simon P."/>
        </authorList>
    </citation>
    <scope>NUCLEOTIDE SEQUENCE</scope>
    <source>
        <tissue evidence="4">Leaf</tissue>
    </source>
</reference>
<dbReference type="SUPFAM" id="SSF57756">
    <property type="entry name" value="Retrovirus zinc finger-like domains"/>
    <property type="match status" value="1"/>
</dbReference>
<feature type="region of interest" description="Disordered" evidence="2">
    <location>
        <begin position="312"/>
        <end position="349"/>
    </location>
</feature>
<dbReference type="GO" id="GO:0008270">
    <property type="term" value="F:zinc ion binding"/>
    <property type="evidence" value="ECO:0007669"/>
    <property type="project" value="UniProtKB-KW"/>
</dbReference>
<dbReference type="KEGG" id="dcr:108207135"/>
<evidence type="ECO:0000313" key="4">
    <source>
        <dbReference type="EMBL" id="WOG86108.1"/>
    </source>
</evidence>
<feature type="compositionally biased region" description="Basic and acidic residues" evidence="2">
    <location>
        <begin position="312"/>
        <end position="331"/>
    </location>
</feature>
<name>A0AAF0WDI2_DAUCS</name>
<reference evidence="4" key="1">
    <citation type="journal article" date="2016" name="Nat. Genet.">
        <title>A high-quality carrot genome assembly provides new insights into carotenoid accumulation and asterid genome evolution.</title>
        <authorList>
            <person name="Iorizzo M."/>
            <person name="Ellison S."/>
            <person name="Senalik D."/>
            <person name="Zeng P."/>
            <person name="Satapoomin P."/>
            <person name="Huang J."/>
            <person name="Bowman M."/>
            <person name="Iovene M."/>
            <person name="Sanseverino W."/>
            <person name="Cavagnaro P."/>
            <person name="Yildiz M."/>
            <person name="Macko-Podgorni A."/>
            <person name="Moranska E."/>
            <person name="Grzebelus E."/>
            <person name="Grzebelus D."/>
            <person name="Ashrafi H."/>
            <person name="Zheng Z."/>
            <person name="Cheng S."/>
            <person name="Spooner D."/>
            <person name="Van Deynze A."/>
            <person name="Simon P."/>
        </authorList>
    </citation>
    <scope>NUCLEOTIDE SEQUENCE</scope>
    <source>
        <tissue evidence="4">Leaf</tissue>
    </source>
</reference>
<dbReference type="SMART" id="SM00343">
    <property type="entry name" value="ZnF_C2HC"/>
    <property type="match status" value="1"/>
</dbReference>
<feature type="compositionally biased region" description="Polar residues" evidence="2">
    <location>
        <begin position="229"/>
        <end position="251"/>
    </location>
</feature>
<keyword evidence="1" id="KW-0863">Zinc-finger</keyword>
<dbReference type="PANTHER" id="PTHR33223">
    <property type="entry name" value="CCHC-TYPE DOMAIN-CONTAINING PROTEIN"/>
    <property type="match status" value="1"/>
</dbReference>
<proteinExistence type="predicted"/>
<evidence type="ECO:0000259" key="3">
    <source>
        <dbReference type="PROSITE" id="PS50158"/>
    </source>
</evidence>
<feature type="region of interest" description="Disordered" evidence="2">
    <location>
        <begin position="211"/>
        <end position="278"/>
    </location>
</feature>
<sequence length="349" mass="40053">MDRETFLDMVREVANQQRQNPGANNVPNQEGQTMFDRFMKQRPNCFEEAKHPMDAEAWIDHMEKIFRVLNCSEEEKARFGIYRLEGDASTWWKSVVASHPAGYEDTLTWNVFKAQFDQRYFPASVREEYAREYQNIAQKEDESVTDFQIRFQRLANYARSIAGNDADKIMKFKWALKDSVRNHIISNRYATMDSLVDSARDQELHQVDCAKRLEVQDQKRKRDDDPPKFQNNGESSGGFKQNNQRYNTRSFQQKNGNQGNQQNRSGGQTESQDGGRSACAHCGKMHSGVCHWISRACFNCGRQGHTIRDCKAPLKKSGDQNDTNKKDEQKSSGRVFSLGANDAANSSGM</sequence>
<keyword evidence="1" id="KW-0479">Metal-binding</keyword>
<dbReference type="PROSITE" id="PS50158">
    <property type="entry name" value="ZF_CCHC"/>
    <property type="match status" value="1"/>
</dbReference>
<dbReference type="InterPro" id="IPR036875">
    <property type="entry name" value="Znf_CCHC_sf"/>
</dbReference>